<gene>
    <name evidence="3" type="ORF">GGR20_003437</name>
</gene>
<dbReference type="PANTHER" id="PTHR34136">
    <property type="match status" value="1"/>
</dbReference>
<organism evidence="3 4">
    <name type="scientific">Devosia subaequoris</name>
    <dbReference type="NCBI Taxonomy" id="395930"/>
    <lineage>
        <taxon>Bacteria</taxon>
        <taxon>Pseudomonadati</taxon>
        <taxon>Pseudomonadota</taxon>
        <taxon>Alphaproteobacteria</taxon>
        <taxon>Hyphomicrobiales</taxon>
        <taxon>Devosiaceae</taxon>
        <taxon>Devosia</taxon>
    </lineage>
</organism>
<dbReference type="Proteomes" id="UP000547011">
    <property type="component" value="Unassembled WGS sequence"/>
</dbReference>
<proteinExistence type="predicted"/>
<dbReference type="RefSeq" id="WP_183312523.1">
    <property type="nucleotide sequence ID" value="NZ_JACIEW010000010.1"/>
</dbReference>
<protein>
    <submittedName>
        <fullName evidence="3">N-acetylglucosaminyldiphosphoundecaprenol N-acetyl-beta-D-mannosaminyltransferase</fullName>
        <ecNumber evidence="3">2.4.1.187</ecNumber>
    </submittedName>
</protein>
<keyword evidence="4" id="KW-1185">Reference proteome</keyword>
<evidence type="ECO:0000256" key="1">
    <source>
        <dbReference type="ARBA" id="ARBA00022676"/>
    </source>
</evidence>
<reference evidence="3 4" key="1">
    <citation type="submission" date="2020-08" db="EMBL/GenBank/DDBJ databases">
        <title>Genomic Encyclopedia of Type Strains, Phase IV (KMG-IV): sequencing the most valuable type-strain genomes for metagenomic binning, comparative biology and taxonomic classification.</title>
        <authorList>
            <person name="Goeker M."/>
        </authorList>
    </citation>
    <scope>NUCLEOTIDE SEQUENCE [LARGE SCALE GENOMIC DNA]</scope>
    <source>
        <strain evidence="3 4">DSM 23447</strain>
    </source>
</reference>
<evidence type="ECO:0000313" key="4">
    <source>
        <dbReference type="Proteomes" id="UP000547011"/>
    </source>
</evidence>
<dbReference type="CDD" id="cd06533">
    <property type="entry name" value="Glyco_transf_WecG_TagA"/>
    <property type="match status" value="1"/>
</dbReference>
<evidence type="ECO:0000256" key="2">
    <source>
        <dbReference type="ARBA" id="ARBA00022679"/>
    </source>
</evidence>
<accession>A0A7W6IQ74</accession>
<evidence type="ECO:0000313" key="3">
    <source>
        <dbReference type="EMBL" id="MBB4053775.1"/>
    </source>
</evidence>
<dbReference type="Pfam" id="PF03808">
    <property type="entry name" value="Glyco_tran_WecG"/>
    <property type="match status" value="1"/>
</dbReference>
<comment type="caution">
    <text evidence="3">The sequence shown here is derived from an EMBL/GenBank/DDBJ whole genome shotgun (WGS) entry which is preliminary data.</text>
</comment>
<dbReference type="PANTHER" id="PTHR34136:SF1">
    <property type="entry name" value="UDP-N-ACETYL-D-MANNOSAMINURONIC ACID TRANSFERASE"/>
    <property type="match status" value="1"/>
</dbReference>
<dbReference type="EMBL" id="JACIEW010000010">
    <property type="protein sequence ID" value="MBB4053775.1"/>
    <property type="molecule type" value="Genomic_DNA"/>
</dbReference>
<dbReference type="NCBIfam" id="TIGR00696">
    <property type="entry name" value="wecG_tagA_cpsF"/>
    <property type="match status" value="1"/>
</dbReference>
<name>A0A7W6IQ74_9HYPH</name>
<keyword evidence="1 3" id="KW-0328">Glycosyltransferase</keyword>
<dbReference type="GO" id="GO:0047244">
    <property type="term" value="F:N-acetylglucosaminyldiphosphoundecaprenol N-acetyl-beta-D-mannosaminyltransferase activity"/>
    <property type="evidence" value="ECO:0007669"/>
    <property type="project" value="UniProtKB-EC"/>
</dbReference>
<dbReference type="AlphaFoldDB" id="A0A7W6IQ74"/>
<dbReference type="InterPro" id="IPR004629">
    <property type="entry name" value="WecG_TagA_CpsF"/>
</dbReference>
<sequence length="253" mass="28091">MSGSTLPSYDILGVPVTVTSLDQAAETIETWARDEIGRFVCIRDVASLMTIIEDPALAPIHREAAMITPDGMPLVMVGKLRGLPVERTCGPDLIDHVCARSPASGLRHYFYGGKEGVAETLAGVFQARYPGLIVAGYECPPFRPLTAEEDEAVVARIIASGADVVWVGISSPKQEVWMQGHYRRLPQTLIGVGAAFDFHAGTVRRAPRWMQKSGLEWAFRLLSEPKRLWYRYLVLAPKFVWRVAFQRRRIPAS</sequence>
<dbReference type="EC" id="2.4.1.187" evidence="3"/>
<keyword evidence="2 3" id="KW-0808">Transferase</keyword>